<dbReference type="EMBL" id="BMNL01000002">
    <property type="protein sequence ID" value="GGP20160.1"/>
    <property type="molecule type" value="Genomic_DNA"/>
</dbReference>
<evidence type="ECO:0008006" key="3">
    <source>
        <dbReference type="Google" id="ProtNLM"/>
    </source>
</evidence>
<evidence type="ECO:0000313" key="2">
    <source>
        <dbReference type="Proteomes" id="UP000610960"/>
    </source>
</evidence>
<protein>
    <recommendedName>
        <fullName evidence="3">Fis family transcriptional regulator</fullName>
    </recommendedName>
</protein>
<name>A0A830GT56_9CREN</name>
<organism evidence="1 2">
    <name type="scientific">Thermocladium modestius</name>
    <dbReference type="NCBI Taxonomy" id="62609"/>
    <lineage>
        <taxon>Archaea</taxon>
        <taxon>Thermoproteota</taxon>
        <taxon>Thermoprotei</taxon>
        <taxon>Thermoproteales</taxon>
        <taxon>Thermoproteaceae</taxon>
        <taxon>Thermocladium</taxon>
    </lineage>
</organism>
<accession>A0A830GT56</accession>
<reference evidence="1" key="2">
    <citation type="submission" date="2020-09" db="EMBL/GenBank/DDBJ databases">
        <authorList>
            <person name="Sun Q."/>
            <person name="Ohkuma M."/>
        </authorList>
    </citation>
    <scope>NUCLEOTIDE SEQUENCE</scope>
    <source>
        <strain evidence="1">JCM 10088</strain>
    </source>
</reference>
<keyword evidence="2" id="KW-1185">Reference proteome</keyword>
<comment type="caution">
    <text evidence="1">The sequence shown here is derived from an EMBL/GenBank/DDBJ whole genome shotgun (WGS) entry which is preliminary data.</text>
</comment>
<dbReference type="RefSeq" id="WP_188596080.1">
    <property type="nucleotide sequence ID" value="NZ_BMNL01000002.1"/>
</dbReference>
<dbReference type="SUPFAM" id="SSF64182">
    <property type="entry name" value="DHH phosphoesterases"/>
    <property type="match status" value="1"/>
</dbReference>
<gene>
    <name evidence="1" type="ORF">GCM10007981_07110</name>
</gene>
<dbReference type="InterPro" id="IPR038763">
    <property type="entry name" value="DHH_sf"/>
</dbReference>
<dbReference type="Proteomes" id="UP000610960">
    <property type="component" value="Unassembled WGS sequence"/>
</dbReference>
<dbReference type="Gene3D" id="3.10.310.30">
    <property type="match status" value="1"/>
</dbReference>
<dbReference type="PANTHER" id="PTHR47618:SF1">
    <property type="entry name" value="BIFUNCTIONAL OLIGORIBONUCLEASE AND PAP PHOSPHATASE NRNA"/>
    <property type="match status" value="1"/>
</dbReference>
<dbReference type="PANTHER" id="PTHR47618">
    <property type="entry name" value="BIFUNCTIONAL OLIGORIBONUCLEASE AND PAP PHOSPHATASE NRNA"/>
    <property type="match status" value="1"/>
</dbReference>
<sequence length="331" mass="36151">MNGIYRLLYIAKGLIEGRPMALCDVGDADGLTSAAIFLRKYPSGVVVFAAPRDVQSSRIIRSINWTFVADLPCPGKALIRADHHRTNKPCAVHEYYDIDAPCSALMAMKALGLEGDEVVQELVNVAIQTDTANITTKEAELVDLAVKGSDYLGRLYLAHLLSREGVKGLLLDGRAQEWIGRAMKMKERMLKIADSIPIKEELALYFPRDVGISYRQLTIELQHRGAVFVNVVARLGRRKFRLYCGADRESRYDCTQVATKLGGGGHKFASGAEIKAPLLRPEAALDLFKNVLESYLGHGVEIMVVGETVIDSSRTVSTAPAPRGPSSAAPP</sequence>
<dbReference type="InterPro" id="IPR051319">
    <property type="entry name" value="Oligoribo/pAp-PDE_c-di-AMP_PDE"/>
</dbReference>
<dbReference type="OrthoDB" id="31134at2157"/>
<dbReference type="AlphaFoldDB" id="A0A830GT56"/>
<proteinExistence type="predicted"/>
<reference evidence="1" key="1">
    <citation type="journal article" date="2014" name="Int. J. Syst. Evol. Microbiol.">
        <title>Complete genome sequence of Corynebacterium casei LMG S-19264T (=DSM 44701T), isolated from a smear-ripened cheese.</title>
        <authorList>
            <consortium name="US DOE Joint Genome Institute (JGI-PGF)"/>
            <person name="Walter F."/>
            <person name="Albersmeier A."/>
            <person name="Kalinowski J."/>
            <person name="Ruckert C."/>
        </authorList>
    </citation>
    <scope>NUCLEOTIDE SEQUENCE</scope>
    <source>
        <strain evidence="1">JCM 10088</strain>
    </source>
</reference>
<evidence type="ECO:0000313" key="1">
    <source>
        <dbReference type="EMBL" id="GGP20160.1"/>
    </source>
</evidence>